<comment type="similarity">
    <text evidence="4">Belongs to the FMN-dependent alpha-hydroxy acid dehydrogenase family.</text>
</comment>
<dbReference type="InterPro" id="IPR008259">
    <property type="entry name" value="FMN_hydac_DH_AS"/>
</dbReference>
<comment type="cofactor">
    <cofactor evidence="1">
        <name>FMN</name>
        <dbReference type="ChEBI" id="CHEBI:58210"/>
    </cofactor>
</comment>
<feature type="binding site" evidence="8">
    <location>
        <position position="176"/>
    </location>
    <ligand>
        <name>glyoxylate</name>
        <dbReference type="ChEBI" id="CHEBI:36655"/>
    </ligand>
</feature>
<evidence type="ECO:0000256" key="1">
    <source>
        <dbReference type="ARBA" id="ARBA00001917"/>
    </source>
</evidence>
<gene>
    <name evidence="10" type="ORF">BEMITA_LOCUS6215</name>
</gene>
<evidence type="ECO:0000256" key="6">
    <source>
        <dbReference type="ARBA" id="ARBA00029327"/>
    </source>
</evidence>
<dbReference type="InterPro" id="IPR037396">
    <property type="entry name" value="FMN_HAD"/>
</dbReference>
<dbReference type="AlphaFoldDB" id="A0A9P0CF14"/>
<dbReference type="EMBL" id="OU963864">
    <property type="protein sequence ID" value="CAH0769169.1"/>
    <property type="molecule type" value="Genomic_DNA"/>
</dbReference>
<evidence type="ECO:0000259" key="9">
    <source>
        <dbReference type="PROSITE" id="PS51349"/>
    </source>
</evidence>
<feature type="binding site" evidence="8">
    <location>
        <position position="117"/>
    </location>
    <ligand>
        <name>FMN</name>
        <dbReference type="ChEBI" id="CHEBI:58210"/>
    </ligand>
</feature>
<reference evidence="10" key="1">
    <citation type="submission" date="2021-12" db="EMBL/GenBank/DDBJ databases">
        <authorList>
            <person name="King R."/>
        </authorList>
    </citation>
    <scope>NUCLEOTIDE SEQUENCE</scope>
</reference>
<evidence type="ECO:0000313" key="11">
    <source>
        <dbReference type="Proteomes" id="UP001152759"/>
    </source>
</evidence>
<evidence type="ECO:0000256" key="3">
    <source>
        <dbReference type="ARBA" id="ARBA00023002"/>
    </source>
</evidence>
<name>A0A9P0CF14_BEMTA</name>
<feature type="binding site" evidence="8">
    <location>
        <position position="266"/>
    </location>
    <ligand>
        <name>FMN</name>
        <dbReference type="ChEBI" id="CHEBI:58210"/>
    </ligand>
</feature>
<dbReference type="GO" id="GO:0003973">
    <property type="term" value="F:(S)-2-hydroxy-acid oxidase activity"/>
    <property type="evidence" value="ECO:0007669"/>
    <property type="project" value="UniProtKB-EC"/>
</dbReference>
<dbReference type="KEGG" id="btab:109039453"/>
<feature type="active site" description="Proton acceptor" evidence="7">
    <location>
        <position position="268"/>
    </location>
</feature>
<dbReference type="InterPro" id="IPR012133">
    <property type="entry name" value="Alpha-hydoxy_acid_DH_FMN"/>
</dbReference>
<keyword evidence="8" id="KW-0285">Flavoprotein</keyword>
<dbReference type="FunFam" id="3.20.20.70:FF:000056">
    <property type="entry name" value="hydroxyacid oxidase 2"/>
    <property type="match status" value="1"/>
</dbReference>
<dbReference type="PANTHER" id="PTHR10578">
    <property type="entry name" value="S -2-HYDROXY-ACID OXIDASE-RELATED"/>
    <property type="match status" value="1"/>
</dbReference>
<feature type="binding site" evidence="8">
    <location>
        <position position="244"/>
    </location>
    <ligand>
        <name>FMN</name>
        <dbReference type="ChEBI" id="CHEBI:58210"/>
    </ligand>
</feature>
<feature type="binding site" evidence="8">
    <location>
        <position position="167"/>
    </location>
    <ligand>
        <name>glyoxylate</name>
        <dbReference type="ChEBI" id="CHEBI:36655"/>
    </ligand>
</feature>
<dbReference type="Pfam" id="PF01070">
    <property type="entry name" value="FMN_dh"/>
    <property type="match status" value="1"/>
</dbReference>
<feature type="binding site" evidence="8">
    <location>
        <position position="271"/>
    </location>
    <ligand>
        <name>glyoxylate</name>
        <dbReference type="ChEBI" id="CHEBI:36655"/>
    </ligand>
</feature>
<keyword evidence="11" id="KW-1185">Reference proteome</keyword>
<dbReference type="PROSITE" id="PS00557">
    <property type="entry name" value="FMN_HYDROXY_ACID_DH_1"/>
    <property type="match status" value="1"/>
</dbReference>
<organism evidence="10 11">
    <name type="scientific">Bemisia tabaci</name>
    <name type="common">Sweetpotato whitefly</name>
    <name type="synonym">Aleurodes tabaci</name>
    <dbReference type="NCBI Taxonomy" id="7038"/>
    <lineage>
        <taxon>Eukaryota</taxon>
        <taxon>Metazoa</taxon>
        <taxon>Ecdysozoa</taxon>
        <taxon>Arthropoda</taxon>
        <taxon>Hexapoda</taxon>
        <taxon>Insecta</taxon>
        <taxon>Pterygota</taxon>
        <taxon>Neoptera</taxon>
        <taxon>Paraneoptera</taxon>
        <taxon>Hemiptera</taxon>
        <taxon>Sternorrhyncha</taxon>
        <taxon>Aleyrodoidea</taxon>
        <taxon>Aleyrodidae</taxon>
        <taxon>Aleyrodinae</taxon>
        <taxon>Bemisia</taxon>
    </lineage>
</organism>
<dbReference type="PROSITE" id="PS51349">
    <property type="entry name" value="FMN_HYDROXY_ACID_DH_2"/>
    <property type="match status" value="1"/>
</dbReference>
<dbReference type="Gene3D" id="3.20.20.70">
    <property type="entry name" value="Aldolase class I"/>
    <property type="match status" value="1"/>
</dbReference>
<comment type="catalytic activity">
    <reaction evidence="5">
        <text>a (2S)-2-hydroxycarboxylate + O2 = a 2-oxocarboxylate + H2O2</text>
        <dbReference type="Rhea" id="RHEA:16789"/>
        <dbReference type="ChEBI" id="CHEBI:15379"/>
        <dbReference type="ChEBI" id="CHEBI:16240"/>
        <dbReference type="ChEBI" id="CHEBI:35179"/>
        <dbReference type="ChEBI" id="CHEBI:58123"/>
        <dbReference type="EC" id="1.1.3.15"/>
    </reaction>
    <physiologicalReaction direction="left-to-right" evidence="5">
        <dbReference type="Rhea" id="RHEA:16790"/>
    </physiologicalReaction>
</comment>
<dbReference type="GO" id="GO:0010181">
    <property type="term" value="F:FMN binding"/>
    <property type="evidence" value="ECO:0007669"/>
    <property type="project" value="InterPro"/>
</dbReference>
<evidence type="ECO:0000256" key="7">
    <source>
        <dbReference type="PIRSR" id="PIRSR000138-1"/>
    </source>
</evidence>
<evidence type="ECO:0000256" key="2">
    <source>
        <dbReference type="ARBA" id="ARBA00013087"/>
    </source>
</evidence>
<evidence type="ECO:0000256" key="4">
    <source>
        <dbReference type="ARBA" id="ARBA00024042"/>
    </source>
</evidence>
<dbReference type="CDD" id="cd02809">
    <property type="entry name" value="alpha_hydroxyacid_oxid_FMN"/>
    <property type="match status" value="1"/>
</dbReference>
<dbReference type="InterPro" id="IPR000262">
    <property type="entry name" value="FMN-dep_DH"/>
</dbReference>
<accession>A0A9P0CF14</accession>
<comment type="catalytic activity">
    <reaction evidence="6">
        <text>2-hydroxyoctanoate + O2 = 2-oxooctanoate + H2O2</text>
        <dbReference type="Rhea" id="RHEA:67940"/>
        <dbReference type="ChEBI" id="CHEBI:15379"/>
        <dbReference type="ChEBI" id="CHEBI:16240"/>
        <dbReference type="ChEBI" id="CHEBI:133514"/>
        <dbReference type="ChEBI" id="CHEBI:176689"/>
    </reaction>
    <physiologicalReaction direction="left-to-right" evidence="6">
        <dbReference type="Rhea" id="RHEA:67941"/>
    </physiologicalReaction>
</comment>
<dbReference type="EC" id="1.1.3.15" evidence="2"/>
<feature type="binding site" evidence="8">
    <location>
        <begin position="88"/>
        <end position="90"/>
    </location>
    <ligand>
        <name>FMN</name>
        <dbReference type="ChEBI" id="CHEBI:58210"/>
    </ligand>
</feature>
<dbReference type="GO" id="GO:0005782">
    <property type="term" value="C:peroxisomal matrix"/>
    <property type="evidence" value="ECO:0007669"/>
    <property type="project" value="TreeGrafter"/>
</dbReference>
<feature type="binding site" evidence="8">
    <location>
        <position position="268"/>
    </location>
    <ligand>
        <name>glyoxylate</name>
        <dbReference type="ChEBI" id="CHEBI:36655"/>
    </ligand>
</feature>
<keyword evidence="8" id="KW-0288">FMN</keyword>
<feature type="binding site" evidence="8">
    <location>
        <position position="139"/>
    </location>
    <ligand>
        <name>FMN</name>
        <dbReference type="ChEBI" id="CHEBI:58210"/>
    </ligand>
</feature>
<dbReference type="PIRSF" id="PIRSF000138">
    <property type="entry name" value="Al-hdrx_acd_dh"/>
    <property type="match status" value="1"/>
</dbReference>
<dbReference type="SUPFAM" id="SSF51395">
    <property type="entry name" value="FMN-linked oxidoreductases"/>
    <property type="match status" value="1"/>
</dbReference>
<evidence type="ECO:0000256" key="5">
    <source>
        <dbReference type="ARBA" id="ARBA00029325"/>
    </source>
</evidence>
<evidence type="ECO:0000313" key="10">
    <source>
        <dbReference type="EMBL" id="CAH0769169.1"/>
    </source>
</evidence>
<feature type="binding site" evidence="8">
    <location>
        <position position="35"/>
    </location>
    <ligand>
        <name>glyoxylate</name>
        <dbReference type="ChEBI" id="CHEBI:36655"/>
    </ligand>
</feature>
<dbReference type="InterPro" id="IPR013785">
    <property type="entry name" value="Aldolase_TIM"/>
</dbReference>
<keyword evidence="3" id="KW-0560">Oxidoreductase</keyword>
<dbReference type="PANTHER" id="PTHR10578:SF149">
    <property type="entry name" value="2-HYDROXYACID OXIDASE 2"/>
    <property type="match status" value="1"/>
</dbReference>
<dbReference type="Proteomes" id="UP001152759">
    <property type="component" value="Chromosome 3"/>
</dbReference>
<feature type="domain" description="FMN hydroxy acid dehydrogenase" evidence="9">
    <location>
        <begin position="9"/>
        <end position="373"/>
    </location>
</feature>
<protein>
    <recommendedName>
        <fullName evidence="2">(S)-2-hydroxy-acid oxidase</fullName>
        <ecNumber evidence="2">1.1.3.15</ecNumber>
    </recommendedName>
</protein>
<dbReference type="GO" id="GO:0001561">
    <property type="term" value="P:fatty acid alpha-oxidation"/>
    <property type="evidence" value="ECO:0007669"/>
    <property type="project" value="TreeGrafter"/>
</dbReference>
<feature type="binding site" evidence="8">
    <location>
        <begin position="322"/>
        <end position="323"/>
    </location>
    <ligand>
        <name>FMN</name>
        <dbReference type="ChEBI" id="CHEBI:58210"/>
    </ligand>
</feature>
<evidence type="ECO:0000256" key="8">
    <source>
        <dbReference type="PIRSR" id="PIRSR000138-2"/>
    </source>
</evidence>
<feature type="binding site" evidence="8">
    <location>
        <begin position="299"/>
        <end position="303"/>
    </location>
    <ligand>
        <name>FMN</name>
        <dbReference type="ChEBI" id="CHEBI:58210"/>
    </ligand>
</feature>
<sequence length="377" mass="41274">MASKESYIPHFNHLCNIQDFEESALQILPKKVKGYYKSGACNETTLANNISAFQRLRIRPRVMIDVSVRQLETKILGNRISFPLGIAPTAMQKMAHHDGEIGTARAAGEMGTIFILSTLSTTSVEDVAAAAPNTIKWLQLYIYKDRDITRRLVERADKAGFKALVLTVDTPKFGIRYADAKNQFDIPAHLKLANFSDEKSYMNMKGGQGNSALSSYVNALFDPTLSWKDVQWLKSITKLPIVLKGILTREDAKIAADLGVAAILVSNHGARQLDTTPASIEALPEISEAVGERVEVYLDGGIRNGTDVFKALALGAKMVFVGRPAIWGLTNGGKDGVKRVLEILKSEFDNALALAGALSVEDIQKSMVVHESHYAKL</sequence>
<proteinExistence type="inferred from homology"/>
<feature type="binding site" evidence="8">
    <location>
        <position position="141"/>
    </location>
    <ligand>
        <name>glyoxylate</name>
        <dbReference type="ChEBI" id="CHEBI:36655"/>
    </ligand>
</feature>